<organism evidence="1 2">
    <name type="scientific">Algibacter aquimarinus</name>
    <dbReference type="NCBI Taxonomy" id="1136748"/>
    <lineage>
        <taxon>Bacteria</taxon>
        <taxon>Pseudomonadati</taxon>
        <taxon>Bacteroidota</taxon>
        <taxon>Flavobacteriia</taxon>
        <taxon>Flavobacteriales</taxon>
        <taxon>Flavobacteriaceae</taxon>
        <taxon>Algibacter</taxon>
    </lineage>
</organism>
<evidence type="ECO:0000313" key="1">
    <source>
        <dbReference type="EMBL" id="GAA4970261.1"/>
    </source>
</evidence>
<proteinExistence type="predicted"/>
<sequence length="161" mass="18393">MTSCKKETTIIKTPDDKTISTFYFIRHAEKDRTDITNKNPKLNEKGLLRAEKWSQVFKNVAFDAIYSTNYHRTKLTAAPTAKQNNLEVIIYNSNAIDINKFLKENAGKNVLVVGHSNSTPSFVNKILKNKTYKQIDDNNNANLYTVTVFNDTIISNLLFIK</sequence>
<name>A0ABP9HG64_9FLAO</name>
<protein>
    <recommendedName>
        <fullName evidence="3">Histidine phosphatase family protein</fullName>
    </recommendedName>
</protein>
<dbReference type="EMBL" id="BAABJK010000006">
    <property type="protein sequence ID" value="GAA4970261.1"/>
    <property type="molecule type" value="Genomic_DNA"/>
</dbReference>
<keyword evidence="2" id="KW-1185">Reference proteome</keyword>
<dbReference type="CDD" id="cd07067">
    <property type="entry name" value="HP_PGM_like"/>
    <property type="match status" value="1"/>
</dbReference>
<dbReference type="InterPro" id="IPR029033">
    <property type="entry name" value="His_PPase_superfam"/>
</dbReference>
<dbReference type="Gene3D" id="3.40.50.1240">
    <property type="entry name" value="Phosphoglycerate mutase-like"/>
    <property type="match status" value="1"/>
</dbReference>
<comment type="caution">
    <text evidence="1">The sequence shown here is derived from an EMBL/GenBank/DDBJ whole genome shotgun (WGS) entry which is preliminary data.</text>
</comment>
<evidence type="ECO:0008006" key="3">
    <source>
        <dbReference type="Google" id="ProtNLM"/>
    </source>
</evidence>
<accession>A0ABP9HG64</accession>
<gene>
    <name evidence="1" type="ORF">GCM10023315_20100</name>
</gene>
<dbReference type="InterPro" id="IPR013078">
    <property type="entry name" value="His_Pase_superF_clade-1"/>
</dbReference>
<dbReference type="Pfam" id="PF00300">
    <property type="entry name" value="His_Phos_1"/>
    <property type="match status" value="1"/>
</dbReference>
<dbReference type="SUPFAM" id="SSF53254">
    <property type="entry name" value="Phosphoglycerate mutase-like"/>
    <property type="match status" value="1"/>
</dbReference>
<evidence type="ECO:0000313" key="2">
    <source>
        <dbReference type="Proteomes" id="UP001501692"/>
    </source>
</evidence>
<dbReference type="Proteomes" id="UP001501692">
    <property type="component" value="Unassembled WGS sequence"/>
</dbReference>
<reference evidence="2" key="1">
    <citation type="journal article" date="2019" name="Int. J. Syst. Evol. Microbiol.">
        <title>The Global Catalogue of Microorganisms (GCM) 10K type strain sequencing project: providing services to taxonomists for standard genome sequencing and annotation.</title>
        <authorList>
            <consortium name="The Broad Institute Genomics Platform"/>
            <consortium name="The Broad Institute Genome Sequencing Center for Infectious Disease"/>
            <person name="Wu L."/>
            <person name="Ma J."/>
        </authorList>
    </citation>
    <scope>NUCLEOTIDE SEQUENCE [LARGE SCALE GENOMIC DNA]</scope>
    <source>
        <strain evidence="2">JCM 18287</strain>
    </source>
</reference>